<dbReference type="Gene3D" id="3.40.50.720">
    <property type="entry name" value="NAD(P)-binding Rossmann-like Domain"/>
    <property type="match status" value="1"/>
</dbReference>
<evidence type="ECO:0000256" key="2">
    <source>
        <dbReference type="ARBA" id="ARBA00051383"/>
    </source>
</evidence>
<dbReference type="InterPro" id="IPR002347">
    <property type="entry name" value="SDR_fam"/>
</dbReference>
<dbReference type="InterPro" id="IPR036291">
    <property type="entry name" value="NAD(P)-bd_dom_sf"/>
</dbReference>
<dbReference type="PRINTS" id="PR00080">
    <property type="entry name" value="SDRFAMILY"/>
</dbReference>
<dbReference type="SMART" id="SM00822">
    <property type="entry name" value="PKS_KR"/>
    <property type="match status" value="1"/>
</dbReference>
<dbReference type="OrthoDB" id="5457012at2"/>
<evidence type="ECO:0000313" key="5">
    <source>
        <dbReference type="Proteomes" id="UP000282977"/>
    </source>
</evidence>
<dbReference type="FunFam" id="3.40.50.720:FF:000084">
    <property type="entry name" value="Short-chain dehydrogenase reductase"/>
    <property type="match status" value="1"/>
</dbReference>
<dbReference type="PROSITE" id="PS00061">
    <property type="entry name" value="ADH_SHORT"/>
    <property type="match status" value="1"/>
</dbReference>
<protein>
    <submittedName>
        <fullName evidence="4">SDR family oxidoreductase</fullName>
    </submittedName>
</protein>
<dbReference type="PANTHER" id="PTHR42760">
    <property type="entry name" value="SHORT-CHAIN DEHYDROGENASES/REDUCTASES FAMILY MEMBER"/>
    <property type="match status" value="1"/>
</dbReference>
<reference evidence="4 5" key="1">
    <citation type="submission" date="2019-01" db="EMBL/GenBank/DDBJ databases">
        <authorList>
            <person name="Chen W.-M."/>
        </authorList>
    </citation>
    <scope>NUCLEOTIDE SEQUENCE [LARGE SCALE GENOMIC DNA]</scope>
    <source>
        <strain evidence="4 5">TLA-22</strain>
    </source>
</reference>
<dbReference type="NCBIfam" id="NF005559">
    <property type="entry name" value="PRK07231.1"/>
    <property type="match status" value="1"/>
</dbReference>
<proteinExistence type="inferred from homology"/>
<evidence type="ECO:0000313" key="4">
    <source>
        <dbReference type="EMBL" id="RVT40353.1"/>
    </source>
</evidence>
<name>A0A437J6F9_9SPHN</name>
<feature type="domain" description="Ketoreductase" evidence="3">
    <location>
        <begin position="7"/>
        <end position="195"/>
    </location>
</feature>
<dbReference type="InterPro" id="IPR057326">
    <property type="entry name" value="KR_dom"/>
</dbReference>
<keyword evidence="5" id="KW-1185">Reference proteome</keyword>
<dbReference type="SUPFAM" id="SSF51735">
    <property type="entry name" value="NAD(P)-binding Rossmann-fold domains"/>
    <property type="match status" value="1"/>
</dbReference>
<dbReference type="Proteomes" id="UP000282977">
    <property type="component" value="Unassembled WGS sequence"/>
</dbReference>
<dbReference type="EMBL" id="RZUL01000004">
    <property type="protein sequence ID" value="RVT40353.1"/>
    <property type="molecule type" value="Genomic_DNA"/>
</dbReference>
<dbReference type="GO" id="GO:0016616">
    <property type="term" value="F:oxidoreductase activity, acting on the CH-OH group of donors, NAD or NADP as acceptor"/>
    <property type="evidence" value="ECO:0007669"/>
    <property type="project" value="UniProtKB-ARBA"/>
</dbReference>
<dbReference type="Pfam" id="PF13561">
    <property type="entry name" value="adh_short_C2"/>
    <property type="match status" value="1"/>
</dbReference>
<comment type="caution">
    <text evidence="4">The sequence shown here is derived from an EMBL/GenBank/DDBJ whole genome shotgun (WGS) entry which is preliminary data.</text>
</comment>
<dbReference type="AlphaFoldDB" id="A0A437J6F9"/>
<comment type="similarity">
    <text evidence="1">Belongs to the short-chain dehydrogenases/reductases (SDR) family.</text>
</comment>
<dbReference type="GO" id="GO:0030497">
    <property type="term" value="P:fatty acid elongation"/>
    <property type="evidence" value="ECO:0007669"/>
    <property type="project" value="TreeGrafter"/>
</dbReference>
<dbReference type="PANTHER" id="PTHR42760:SF40">
    <property type="entry name" value="3-OXOACYL-[ACYL-CARRIER-PROTEIN] REDUCTASE, CHLOROPLASTIC"/>
    <property type="match status" value="1"/>
</dbReference>
<gene>
    <name evidence="4" type="ORF">ENE74_12980</name>
</gene>
<evidence type="ECO:0000256" key="1">
    <source>
        <dbReference type="ARBA" id="ARBA00006484"/>
    </source>
</evidence>
<dbReference type="PRINTS" id="PR00081">
    <property type="entry name" value="GDHRDH"/>
</dbReference>
<comment type="catalytic activity">
    <reaction evidence="2">
        <text>2,5-dichlorocyclohexa-2,5-dien-1,4-diol + NAD(+) = 2,5-dichlorohydroquinone + NADH + H(+)</text>
        <dbReference type="Rhea" id="RHEA:15741"/>
        <dbReference type="ChEBI" id="CHEBI:15378"/>
        <dbReference type="ChEBI" id="CHEBI:27545"/>
        <dbReference type="ChEBI" id="CHEBI:28975"/>
        <dbReference type="ChEBI" id="CHEBI:57540"/>
        <dbReference type="ChEBI" id="CHEBI:57945"/>
    </reaction>
</comment>
<organism evidence="4 5">
    <name type="scientific">Sphingobium algorifonticola</name>
    <dbReference type="NCBI Taxonomy" id="2008318"/>
    <lineage>
        <taxon>Bacteria</taxon>
        <taxon>Pseudomonadati</taxon>
        <taxon>Pseudomonadota</taxon>
        <taxon>Alphaproteobacteria</taxon>
        <taxon>Sphingomonadales</taxon>
        <taxon>Sphingomonadaceae</taxon>
        <taxon>Sphingobium</taxon>
    </lineage>
</organism>
<sequence length="254" mass="26366">MIDLSGKTALITGAASPKGLGFSAARKMAEQGARLFLTDIDGARVAERAAELTAAGHVAHAMAHDVTDEAAWTAVMAAVVDTLGRLDVLVNNAGIAVLKMMADMTKTAWDHQINVNLNSVYLGCKAALDQMRAQGGGGSIINLSSVVGLIGVPGCAAYAASKGGVRLMTKTIAMEAAREQIRVNSVHPGSIWTEMQDVALADNPEQFKVIENAIPMGRLGDPDDIGAMIAFLASDDAKYITGGEFVVDGGLTAQ</sequence>
<evidence type="ECO:0000259" key="3">
    <source>
        <dbReference type="SMART" id="SM00822"/>
    </source>
</evidence>
<dbReference type="InterPro" id="IPR020904">
    <property type="entry name" value="Sc_DH/Rdtase_CS"/>
</dbReference>
<accession>A0A437J6F9</accession>